<accession>A0AA38YCX9</accession>
<gene>
    <name evidence="2" type="ORF">H2204_001255</name>
</gene>
<dbReference type="AlphaFoldDB" id="A0AA38YCX9"/>
<organism evidence="2 3">
    <name type="scientific">Knufia peltigerae</name>
    <dbReference type="NCBI Taxonomy" id="1002370"/>
    <lineage>
        <taxon>Eukaryota</taxon>
        <taxon>Fungi</taxon>
        <taxon>Dikarya</taxon>
        <taxon>Ascomycota</taxon>
        <taxon>Pezizomycotina</taxon>
        <taxon>Eurotiomycetes</taxon>
        <taxon>Chaetothyriomycetidae</taxon>
        <taxon>Chaetothyriales</taxon>
        <taxon>Trichomeriaceae</taxon>
        <taxon>Knufia</taxon>
    </lineage>
</organism>
<protein>
    <submittedName>
        <fullName evidence="2">Uncharacterized protein</fullName>
    </submittedName>
</protein>
<name>A0AA38YCX9_9EURO</name>
<feature type="compositionally biased region" description="Polar residues" evidence="1">
    <location>
        <begin position="8"/>
        <end position="20"/>
    </location>
</feature>
<comment type="caution">
    <text evidence="2">The sequence shown here is derived from an EMBL/GenBank/DDBJ whole genome shotgun (WGS) entry which is preliminary data.</text>
</comment>
<reference evidence="2" key="1">
    <citation type="submission" date="2022-10" db="EMBL/GenBank/DDBJ databases">
        <title>Culturing micro-colonial fungi from biological soil crusts in the Mojave desert and describing Neophaeococcomyces mojavensis, and introducing the new genera and species Taxawa tesnikishii.</title>
        <authorList>
            <person name="Kurbessoian T."/>
            <person name="Stajich J.E."/>
        </authorList>
    </citation>
    <scope>NUCLEOTIDE SEQUENCE</scope>
    <source>
        <strain evidence="2">TK_35</strain>
    </source>
</reference>
<evidence type="ECO:0000256" key="1">
    <source>
        <dbReference type="SAM" id="MobiDB-lite"/>
    </source>
</evidence>
<dbReference type="Proteomes" id="UP001172681">
    <property type="component" value="Unassembled WGS sequence"/>
</dbReference>
<dbReference type="EMBL" id="JAPDRN010000005">
    <property type="protein sequence ID" value="KAJ9644793.1"/>
    <property type="molecule type" value="Genomic_DNA"/>
</dbReference>
<evidence type="ECO:0000313" key="2">
    <source>
        <dbReference type="EMBL" id="KAJ9644793.1"/>
    </source>
</evidence>
<keyword evidence="3" id="KW-1185">Reference proteome</keyword>
<sequence>MDQDGRQKSNSFPWSSELTSPSKCQALPDVQELPDAIDRLFIPFNGICHLLIHLSLRPATAEVDQPRIVLIVDEDVAGLSVTPYHAKLVQPIHRLTDLAGPFLPRRFRYRLDVYSRQLATEHSRRNSLAEETDDTPALGVLDVAAQSRHLQRPASRRFGANLL</sequence>
<proteinExistence type="predicted"/>
<feature type="region of interest" description="Disordered" evidence="1">
    <location>
        <begin position="1"/>
        <end position="20"/>
    </location>
</feature>
<evidence type="ECO:0000313" key="3">
    <source>
        <dbReference type="Proteomes" id="UP001172681"/>
    </source>
</evidence>